<comment type="caution">
    <text evidence="2">The sequence shown here is derived from an EMBL/GenBank/DDBJ whole genome shotgun (WGS) entry which is preliminary data.</text>
</comment>
<proteinExistence type="predicted"/>
<accession>A0ABT8BIJ9</accession>
<dbReference type="RefSeq" id="WP_238223160.1">
    <property type="nucleotide sequence ID" value="NZ_BPQD01000004.1"/>
</dbReference>
<dbReference type="Proteomes" id="UP001224644">
    <property type="component" value="Unassembled WGS sequence"/>
</dbReference>
<reference evidence="3" key="1">
    <citation type="journal article" date="2019" name="Int. J. Syst. Evol. Microbiol.">
        <title>The Global Catalogue of Microorganisms (GCM) 10K type strain sequencing project: providing services to taxonomists for standard genome sequencing and annotation.</title>
        <authorList>
            <consortium name="The Broad Institute Genomics Platform"/>
            <consortium name="The Broad Institute Genome Sequencing Center for Infectious Disease"/>
            <person name="Wu L."/>
            <person name="Ma J."/>
        </authorList>
    </citation>
    <scope>NUCLEOTIDE SEQUENCE [LARGE SCALE GENOMIC DNA]</scope>
    <source>
        <strain evidence="3">CECT 7069</strain>
    </source>
</reference>
<evidence type="ECO:0000256" key="1">
    <source>
        <dbReference type="SAM" id="Phobius"/>
    </source>
</evidence>
<keyword evidence="1" id="KW-0812">Transmembrane</keyword>
<evidence type="ECO:0000313" key="2">
    <source>
        <dbReference type="EMBL" id="MDN3591335.1"/>
    </source>
</evidence>
<sequence>MTAYEFFKDFAGPIATVTAAGVAVFVTLKLGRRQAAAAERQSETARNKLMADIFDRRFSAYEAAMKTSEVALFEDSDQRLSNPDFHKSAYAAL</sequence>
<organism evidence="2 3">
    <name type="scientific">Methylobacterium adhaesivum</name>
    <dbReference type="NCBI Taxonomy" id="333297"/>
    <lineage>
        <taxon>Bacteria</taxon>
        <taxon>Pseudomonadati</taxon>
        <taxon>Pseudomonadota</taxon>
        <taxon>Alphaproteobacteria</taxon>
        <taxon>Hyphomicrobiales</taxon>
        <taxon>Methylobacteriaceae</taxon>
        <taxon>Methylobacterium</taxon>
    </lineage>
</organism>
<evidence type="ECO:0000313" key="3">
    <source>
        <dbReference type="Proteomes" id="UP001224644"/>
    </source>
</evidence>
<keyword evidence="1" id="KW-0472">Membrane</keyword>
<dbReference type="EMBL" id="JAUFPX010000008">
    <property type="protein sequence ID" value="MDN3591335.1"/>
    <property type="molecule type" value="Genomic_DNA"/>
</dbReference>
<keyword evidence="1" id="KW-1133">Transmembrane helix</keyword>
<protein>
    <submittedName>
        <fullName evidence="2">Uncharacterized protein</fullName>
    </submittedName>
</protein>
<name>A0ABT8BIJ9_9HYPH</name>
<gene>
    <name evidence="2" type="ORF">QWZ12_12005</name>
</gene>
<keyword evidence="3" id="KW-1185">Reference proteome</keyword>
<feature type="transmembrane region" description="Helical" evidence="1">
    <location>
        <begin position="12"/>
        <end position="31"/>
    </location>
</feature>